<evidence type="ECO:0000313" key="1">
    <source>
        <dbReference type="EMBL" id="JAE09307.1"/>
    </source>
</evidence>
<protein>
    <submittedName>
        <fullName evidence="1">Uncharacterized protein</fullName>
    </submittedName>
</protein>
<proteinExistence type="predicted"/>
<reference evidence="1" key="1">
    <citation type="submission" date="2014-09" db="EMBL/GenBank/DDBJ databases">
        <authorList>
            <person name="Magalhaes I.L.F."/>
            <person name="Oliveira U."/>
            <person name="Santos F.R."/>
            <person name="Vidigal T.H.D.A."/>
            <person name="Brescovit A.D."/>
            <person name="Santos A.J."/>
        </authorList>
    </citation>
    <scope>NUCLEOTIDE SEQUENCE</scope>
    <source>
        <tissue evidence="1">Shoot tissue taken approximately 20 cm above the soil surface</tissue>
    </source>
</reference>
<reference evidence="1" key="2">
    <citation type="journal article" date="2015" name="Data Brief">
        <title>Shoot transcriptome of the giant reed, Arundo donax.</title>
        <authorList>
            <person name="Barrero R.A."/>
            <person name="Guerrero F.D."/>
            <person name="Moolhuijzen P."/>
            <person name="Goolsby J.A."/>
            <person name="Tidwell J."/>
            <person name="Bellgard S.E."/>
            <person name="Bellgard M.I."/>
        </authorList>
    </citation>
    <scope>NUCLEOTIDE SEQUENCE</scope>
    <source>
        <tissue evidence="1">Shoot tissue taken approximately 20 cm above the soil surface</tissue>
    </source>
</reference>
<name>A0A0A9FAD3_ARUDO</name>
<dbReference type="EMBL" id="GBRH01188589">
    <property type="protein sequence ID" value="JAE09307.1"/>
    <property type="molecule type" value="Transcribed_RNA"/>
</dbReference>
<accession>A0A0A9FAD3</accession>
<organism evidence="1">
    <name type="scientific">Arundo donax</name>
    <name type="common">Giant reed</name>
    <name type="synonym">Donax arundinaceus</name>
    <dbReference type="NCBI Taxonomy" id="35708"/>
    <lineage>
        <taxon>Eukaryota</taxon>
        <taxon>Viridiplantae</taxon>
        <taxon>Streptophyta</taxon>
        <taxon>Embryophyta</taxon>
        <taxon>Tracheophyta</taxon>
        <taxon>Spermatophyta</taxon>
        <taxon>Magnoliopsida</taxon>
        <taxon>Liliopsida</taxon>
        <taxon>Poales</taxon>
        <taxon>Poaceae</taxon>
        <taxon>PACMAD clade</taxon>
        <taxon>Arundinoideae</taxon>
        <taxon>Arundineae</taxon>
        <taxon>Arundo</taxon>
    </lineage>
</organism>
<sequence>MCLAYEPECMQAPCWSSERLQKVQCRFPELYL</sequence>
<dbReference type="AlphaFoldDB" id="A0A0A9FAD3"/>